<evidence type="ECO:0000256" key="1">
    <source>
        <dbReference type="SAM" id="MobiDB-lite"/>
    </source>
</evidence>
<feature type="transmembrane region" description="Helical" evidence="2">
    <location>
        <begin position="231"/>
        <end position="255"/>
    </location>
</feature>
<accession>A0A0L6VEJ0</accession>
<dbReference type="EMBL" id="LAVV01006603">
    <property type="protein sequence ID" value="KNZ59173.1"/>
    <property type="molecule type" value="Genomic_DNA"/>
</dbReference>
<protein>
    <submittedName>
        <fullName evidence="3">Uncharacterized protein</fullName>
    </submittedName>
</protein>
<evidence type="ECO:0000256" key="2">
    <source>
        <dbReference type="SAM" id="Phobius"/>
    </source>
</evidence>
<name>A0A0L6VEJ0_9BASI</name>
<dbReference type="Proteomes" id="UP000037035">
    <property type="component" value="Unassembled WGS sequence"/>
</dbReference>
<evidence type="ECO:0000313" key="4">
    <source>
        <dbReference type="Proteomes" id="UP000037035"/>
    </source>
</evidence>
<feature type="transmembrane region" description="Helical" evidence="2">
    <location>
        <begin position="261"/>
        <end position="280"/>
    </location>
</feature>
<dbReference type="AlphaFoldDB" id="A0A0L6VEJ0"/>
<comment type="caution">
    <text evidence="3">The sequence shown here is derived from an EMBL/GenBank/DDBJ whole genome shotgun (WGS) entry which is preliminary data.</text>
</comment>
<keyword evidence="2" id="KW-0472">Membrane</keyword>
<keyword evidence="2" id="KW-1133">Transmembrane helix</keyword>
<reference evidence="3 4" key="1">
    <citation type="submission" date="2015-08" db="EMBL/GenBank/DDBJ databases">
        <title>Next Generation Sequencing and Analysis of the Genome of Puccinia sorghi L Schw, the Causal Agent of Maize Common Rust.</title>
        <authorList>
            <person name="Rochi L."/>
            <person name="Burguener G."/>
            <person name="Darino M."/>
            <person name="Turjanski A."/>
            <person name="Kreff E."/>
            <person name="Dieguez M.J."/>
            <person name="Sacco F."/>
        </authorList>
    </citation>
    <scope>NUCLEOTIDE SEQUENCE [LARGE SCALE GENOMIC DNA]</scope>
    <source>
        <strain evidence="3 4">RO10H11247</strain>
    </source>
</reference>
<evidence type="ECO:0000313" key="3">
    <source>
        <dbReference type="EMBL" id="KNZ59173.1"/>
    </source>
</evidence>
<organism evidence="3 4">
    <name type="scientific">Puccinia sorghi</name>
    <dbReference type="NCBI Taxonomy" id="27349"/>
    <lineage>
        <taxon>Eukaryota</taxon>
        <taxon>Fungi</taxon>
        <taxon>Dikarya</taxon>
        <taxon>Basidiomycota</taxon>
        <taxon>Pucciniomycotina</taxon>
        <taxon>Pucciniomycetes</taxon>
        <taxon>Pucciniales</taxon>
        <taxon>Pucciniaceae</taxon>
        <taxon>Puccinia</taxon>
    </lineage>
</organism>
<proteinExistence type="predicted"/>
<keyword evidence="2" id="KW-0812">Transmembrane</keyword>
<gene>
    <name evidence="3" type="ORF">VP01_178g2</name>
</gene>
<feature type="region of interest" description="Disordered" evidence="1">
    <location>
        <begin position="489"/>
        <end position="527"/>
    </location>
</feature>
<keyword evidence="4" id="KW-1185">Reference proteome</keyword>
<sequence length="622" mass="73359">MVQRNIKLCAPLVKVHDTPFSSHLRHSSHRKIHPHKANTFFSKQSFHIYTPKQEINDILSTQGFLHMLLNQSNKPSLKSPYFLYFYLDPRTPCFTRPSFFPKVPETSDFVARHLQEGSKPLILLIQNFPQASHSSRFWLFFSRSINPKAATPLLTTLFCEIPSTFFTPQNLFLQDFQEETIIKPCLTPLNYIHATARSLEAEDFNPYQWLEINTLDQILDRSSSSTKTPNLFFFFLDRAFISYPFSLLILFYFILSYVLCLLILLYLVFFLVLLLFFLLLQKFSIKKVGVRNTSCEPSRHKASLQTAYEIWYKPCYSLRFQLLNSLWMHIQDLAHQKCTGSEAQKREFLVLVSPDHSHTYTLKHQEKMWAEYTHHLLLTVPENLLFKYSPTQQNTWSCCFPELASTIRPQPTWLICESSSLHMDIFKRKKVVHVEHTQDCQTSTLTSFSKQNPTTLMCGCRCLDCNTVQESQERLVMAHRVPFFSSQKINRIKSRTKPAEKTPLTKKKREEKKRKEKELEKKSENNQKEINHSNTLNCIYCIENAFKKSRGEKMIKRVKVMYLDCDGVRDRDENRESQAKKKNRKKKRIGERERKLTEMNERVVERRFLCTNYIKRSTGQWS</sequence>
<feature type="compositionally biased region" description="Basic and acidic residues" evidence="1">
    <location>
        <begin position="516"/>
        <end position="527"/>
    </location>
</feature>
<dbReference type="VEuPathDB" id="FungiDB:VP01_178g2"/>
<feature type="compositionally biased region" description="Basic residues" evidence="1">
    <location>
        <begin position="504"/>
        <end position="515"/>
    </location>
</feature>